<keyword evidence="14" id="KW-1185">Reference proteome</keyword>
<dbReference type="InterPro" id="IPR040079">
    <property type="entry name" value="Glutathione_S-Trfase"/>
</dbReference>
<dbReference type="PROSITE" id="PS50405">
    <property type="entry name" value="GST_CTER"/>
    <property type="match status" value="1"/>
</dbReference>
<dbReference type="SFLD" id="SFLDG00358">
    <property type="entry name" value="Main_(cytGST)"/>
    <property type="match status" value="1"/>
</dbReference>
<reference evidence="13 14" key="1">
    <citation type="submission" date="2022-05" db="EMBL/GenBank/DDBJ databases">
        <authorList>
            <consortium name="Genoscope - CEA"/>
            <person name="William W."/>
        </authorList>
    </citation>
    <scope>NUCLEOTIDE SEQUENCE [LARGE SCALE GENOMIC DNA]</scope>
</reference>
<evidence type="ECO:0000256" key="10">
    <source>
        <dbReference type="ARBA" id="ARBA00049544"/>
    </source>
</evidence>
<dbReference type="PANTHER" id="PTHR12498:SF0">
    <property type="entry name" value="PROTEIN N-TERMINAL ASPARAGINE AMIDOHYDROLASE"/>
    <property type="match status" value="1"/>
</dbReference>
<evidence type="ECO:0000313" key="14">
    <source>
        <dbReference type="Proteomes" id="UP001159427"/>
    </source>
</evidence>
<dbReference type="PANTHER" id="PTHR12498">
    <property type="entry name" value="N-TERMINAL ASPARAGINE AMIDOHYDROLASE"/>
    <property type="match status" value="1"/>
</dbReference>
<evidence type="ECO:0000256" key="3">
    <source>
        <dbReference type="ARBA" id="ARBA00013060"/>
    </source>
</evidence>
<dbReference type="EC" id="1.8.5.1" evidence="1"/>
<proteinExistence type="predicted"/>
<dbReference type="SFLD" id="SFLDG01152">
    <property type="entry name" value="Main.3:_Omega-_and_Tau-like"/>
    <property type="match status" value="1"/>
</dbReference>
<accession>A0ABN8LI63</accession>
<dbReference type="Proteomes" id="UP001159427">
    <property type="component" value="Unassembled WGS sequence"/>
</dbReference>
<feature type="domain" description="GST N-terminal" evidence="11">
    <location>
        <begin position="325"/>
        <end position="403"/>
    </location>
</feature>
<dbReference type="InterPro" id="IPR045074">
    <property type="entry name" value="GST_C_Tau"/>
</dbReference>
<dbReference type="Pfam" id="PF13409">
    <property type="entry name" value="GST_N_2"/>
    <property type="match status" value="1"/>
</dbReference>
<evidence type="ECO:0000256" key="7">
    <source>
        <dbReference type="ARBA" id="ARBA00032681"/>
    </source>
</evidence>
<organism evidence="13 14">
    <name type="scientific">Porites evermanni</name>
    <dbReference type="NCBI Taxonomy" id="104178"/>
    <lineage>
        <taxon>Eukaryota</taxon>
        <taxon>Metazoa</taxon>
        <taxon>Cnidaria</taxon>
        <taxon>Anthozoa</taxon>
        <taxon>Hexacorallia</taxon>
        <taxon>Scleractinia</taxon>
        <taxon>Fungiina</taxon>
        <taxon>Poritidae</taxon>
        <taxon>Porites</taxon>
    </lineage>
</organism>
<comment type="catalytic activity">
    <reaction evidence="10">
        <text>L-dehydroascorbate + 2 glutathione = glutathione disulfide + L-ascorbate</text>
        <dbReference type="Rhea" id="RHEA:24424"/>
        <dbReference type="ChEBI" id="CHEBI:38290"/>
        <dbReference type="ChEBI" id="CHEBI:57925"/>
        <dbReference type="ChEBI" id="CHEBI:58297"/>
        <dbReference type="ChEBI" id="CHEBI:58539"/>
        <dbReference type="EC" id="1.8.5.1"/>
    </reaction>
</comment>
<evidence type="ECO:0000256" key="1">
    <source>
        <dbReference type="ARBA" id="ARBA00012436"/>
    </source>
</evidence>
<dbReference type="InterPro" id="IPR036249">
    <property type="entry name" value="Thioredoxin-like_sf"/>
</dbReference>
<evidence type="ECO:0000259" key="12">
    <source>
        <dbReference type="PROSITE" id="PS50405"/>
    </source>
</evidence>
<feature type="domain" description="GST C-terminal" evidence="12">
    <location>
        <begin position="409"/>
        <end position="537"/>
    </location>
</feature>
<gene>
    <name evidence="13" type="ORF">PEVE_00000007</name>
</gene>
<comment type="caution">
    <text evidence="13">The sequence shown here is derived from an EMBL/GenBank/DDBJ whole genome shotgun (WGS) entry which is preliminary data.</text>
</comment>
<evidence type="ECO:0000313" key="13">
    <source>
        <dbReference type="EMBL" id="CAH3013582.1"/>
    </source>
</evidence>
<dbReference type="InterPro" id="IPR005442">
    <property type="entry name" value="GST_omega"/>
</dbReference>
<dbReference type="InterPro" id="IPR045073">
    <property type="entry name" value="Omega/Tau-like"/>
</dbReference>
<evidence type="ECO:0000256" key="4">
    <source>
        <dbReference type="ARBA" id="ARBA00022679"/>
    </source>
</evidence>
<dbReference type="EMBL" id="CALNXI010000001">
    <property type="protein sequence ID" value="CAH3013582.1"/>
    <property type="molecule type" value="Genomic_DNA"/>
</dbReference>
<sequence>MPLIVDGKTEDSRFRSSADFAKKYPHFKEIAEEFCKKPIRKTGSGGLLYVTQGEFATVARDDENVTVIGSEDATTCHIIVLQNTSSGVTSLGHFDGHDTCNGIKNMISSVKSSSPDHKSGQILLHLFGGFLDDRGTSNNLTTSILEVIQSQGEPIHLSSACVTEFNDTVEVGLHKPCTYGVGVTVQDGHIFPATFLDKGPDEFIRHARTFTAAENMVEIYNSSYKELRITPYEYKNDVIIPYIPFFLKASDEFILENLSTSPHCEPPDFVATIKGTLKHILSHPKPLVTVFPQGRPRIYKRQPGNECWAAAVDDRFNPVDMSAEVSPKLYCAWFCPFAQRAWIALLAKGTEFEYIEQDPYNKTPEWLAVNPRGMVPVIVHNNKSVYESSVCIEYVDEAWPSEPRLLPEDPYERAHARIWGDFISKKIVPLFYALLMKQGKDEQEEIKPQLTSHFLTFTKAMHPTGPFFQGEKLLYVDIMLAPYAARFNILKHYRGFELPQSSEFERFHKWWEAVKNDPAVKNTLQDDEKLIASYKRYADGSAKSQVGDAIRKDCQTSSAYK</sequence>
<dbReference type="SUPFAM" id="SSF47616">
    <property type="entry name" value="GST C-terminal domain-like"/>
    <property type="match status" value="1"/>
</dbReference>
<dbReference type="PROSITE" id="PS50404">
    <property type="entry name" value="GST_NTER"/>
    <property type="match status" value="1"/>
</dbReference>
<name>A0ABN8LI63_9CNID</name>
<evidence type="ECO:0000256" key="8">
    <source>
        <dbReference type="ARBA" id="ARBA00047960"/>
    </source>
</evidence>
<evidence type="ECO:0000256" key="2">
    <source>
        <dbReference type="ARBA" id="ARBA00012452"/>
    </source>
</evidence>
<evidence type="ECO:0000256" key="5">
    <source>
        <dbReference type="ARBA" id="ARBA00023002"/>
    </source>
</evidence>
<protein>
    <recommendedName>
        <fullName evidence="6">Glutathione-dependent dehydroascorbate reductase</fullName>
        <ecNumber evidence="3">1.20.4.2</ecNumber>
        <ecNumber evidence="1">1.8.5.1</ecNumber>
        <ecNumber evidence="2">2.5.1.18</ecNumber>
    </recommendedName>
    <alternativeName>
        <fullName evidence="7">Monomethylarsonic acid reductase</fullName>
    </alternativeName>
</protein>
<comment type="catalytic activity">
    <reaction evidence="8">
        <text>RX + glutathione = an S-substituted glutathione + a halide anion + H(+)</text>
        <dbReference type="Rhea" id="RHEA:16437"/>
        <dbReference type="ChEBI" id="CHEBI:15378"/>
        <dbReference type="ChEBI" id="CHEBI:16042"/>
        <dbReference type="ChEBI" id="CHEBI:17792"/>
        <dbReference type="ChEBI" id="CHEBI:57925"/>
        <dbReference type="ChEBI" id="CHEBI:90779"/>
        <dbReference type="EC" id="2.5.1.18"/>
    </reaction>
</comment>
<dbReference type="SFLD" id="SFLDS00019">
    <property type="entry name" value="Glutathione_Transferase_(cytos"/>
    <property type="match status" value="1"/>
</dbReference>
<dbReference type="InterPro" id="IPR004045">
    <property type="entry name" value="Glutathione_S-Trfase_N"/>
</dbReference>
<dbReference type="InterPro" id="IPR036282">
    <property type="entry name" value="Glutathione-S-Trfase_C_sf"/>
</dbReference>
<comment type="catalytic activity">
    <reaction evidence="9">
        <text>methylarsonate + 2 glutathione + H(+) = methylarsonous acid + glutathione disulfide + H2O</text>
        <dbReference type="Rhea" id="RHEA:15969"/>
        <dbReference type="ChEBI" id="CHEBI:15377"/>
        <dbReference type="ChEBI" id="CHEBI:15378"/>
        <dbReference type="ChEBI" id="CHEBI:17826"/>
        <dbReference type="ChEBI" id="CHEBI:33409"/>
        <dbReference type="ChEBI" id="CHEBI:57925"/>
        <dbReference type="ChEBI" id="CHEBI:58297"/>
        <dbReference type="EC" id="1.20.4.2"/>
    </reaction>
</comment>
<keyword evidence="5" id="KW-0560">Oxidoreductase</keyword>
<dbReference type="CDD" id="cd03185">
    <property type="entry name" value="GST_C_Tau"/>
    <property type="match status" value="1"/>
</dbReference>
<feature type="non-terminal residue" evidence="13">
    <location>
        <position position="561"/>
    </location>
</feature>
<dbReference type="EC" id="2.5.1.18" evidence="2"/>
<evidence type="ECO:0000259" key="11">
    <source>
        <dbReference type="PROSITE" id="PS50404"/>
    </source>
</evidence>
<evidence type="ECO:0000256" key="9">
    <source>
        <dbReference type="ARBA" id="ARBA00048353"/>
    </source>
</evidence>
<dbReference type="Pfam" id="PF14736">
    <property type="entry name" value="N_Asn_amidohyd"/>
    <property type="match status" value="1"/>
</dbReference>
<dbReference type="InterPro" id="IPR010987">
    <property type="entry name" value="Glutathione-S-Trfase_C-like"/>
</dbReference>
<dbReference type="SUPFAM" id="SSF52833">
    <property type="entry name" value="Thioredoxin-like"/>
    <property type="match status" value="1"/>
</dbReference>
<dbReference type="Gene3D" id="1.20.1050.10">
    <property type="match status" value="1"/>
</dbReference>
<dbReference type="InterPro" id="IPR026750">
    <property type="entry name" value="NTAN1"/>
</dbReference>
<dbReference type="Pfam" id="PF00043">
    <property type="entry name" value="GST_C"/>
    <property type="match status" value="1"/>
</dbReference>
<evidence type="ECO:0000256" key="6">
    <source>
        <dbReference type="ARBA" id="ARBA00032186"/>
    </source>
</evidence>
<dbReference type="EC" id="1.20.4.2" evidence="3"/>
<dbReference type="PRINTS" id="PR01625">
    <property type="entry name" value="GSTRNSFRASEO"/>
</dbReference>
<dbReference type="Gene3D" id="3.40.30.10">
    <property type="entry name" value="Glutaredoxin"/>
    <property type="match status" value="1"/>
</dbReference>
<dbReference type="InterPro" id="IPR004046">
    <property type="entry name" value="GST_C"/>
</dbReference>
<keyword evidence="4" id="KW-0808">Transferase</keyword>